<dbReference type="EMBL" id="ML769433">
    <property type="protein sequence ID" value="KAE9402581.1"/>
    <property type="molecule type" value="Genomic_DNA"/>
</dbReference>
<dbReference type="GO" id="GO:0004674">
    <property type="term" value="F:protein serine/threonine kinase activity"/>
    <property type="evidence" value="ECO:0007669"/>
    <property type="project" value="TreeGrafter"/>
</dbReference>
<protein>
    <submittedName>
        <fullName evidence="2">Kinase-like protein</fullName>
    </submittedName>
</protein>
<dbReference type="Gene3D" id="1.10.510.10">
    <property type="entry name" value="Transferase(Phosphotransferase) domain 1"/>
    <property type="match status" value="1"/>
</dbReference>
<dbReference type="GO" id="GO:0005524">
    <property type="term" value="F:ATP binding"/>
    <property type="evidence" value="ECO:0007669"/>
    <property type="project" value="InterPro"/>
</dbReference>
<dbReference type="InterPro" id="IPR011009">
    <property type="entry name" value="Kinase-like_dom_sf"/>
</dbReference>
<reference evidence="2" key="1">
    <citation type="journal article" date="2019" name="Environ. Microbiol.">
        <title>Fungal ecological strategies reflected in gene transcription - a case study of two litter decomposers.</title>
        <authorList>
            <person name="Barbi F."/>
            <person name="Kohler A."/>
            <person name="Barry K."/>
            <person name="Baskaran P."/>
            <person name="Daum C."/>
            <person name="Fauchery L."/>
            <person name="Ihrmark K."/>
            <person name="Kuo A."/>
            <person name="LaButti K."/>
            <person name="Lipzen A."/>
            <person name="Morin E."/>
            <person name="Grigoriev I.V."/>
            <person name="Henrissat B."/>
            <person name="Lindahl B."/>
            <person name="Martin F."/>
        </authorList>
    </citation>
    <scope>NUCLEOTIDE SEQUENCE</scope>
    <source>
        <strain evidence="2">JB14</strain>
    </source>
</reference>
<feature type="non-terminal residue" evidence="2">
    <location>
        <position position="1"/>
    </location>
</feature>
<proteinExistence type="predicted"/>
<dbReference type="SUPFAM" id="SSF56112">
    <property type="entry name" value="Protein kinase-like (PK-like)"/>
    <property type="match status" value="1"/>
</dbReference>
<keyword evidence="3" id="KW-1185">Reference proteome</keyword>
<evidence type="ECO:0000259" key="1">
    <source>
        <dbReference type="PROSITE" id="PS50011"/>
    </source>
</evidence>
<dbReference type="Proteomes" id="UP000799118">
    <property type="component" value="Unassembled WGS sequence"/>
</dbReference>
<accession>A0A6A4HX70</accession>
<dbReference type="PROSITE" id="PS00108">
    <property type="entry name" value="PROTEIN_KINASE_ST"/>
    <property type="match status" value="1"/>
</dbReference>
<feature type="non-terminal residue" evidence="2">
    <location>
        <position position="183"/>
    </location>
</feature>
<sequence>FSQEALVWSQLEHPNVLPFLGTDADLFPESYCLVSPWCSHGNVMIYLSTHPEASKMRIASPIIGLEYLHTRNPPVVHGDLKGANILVSDLGQCRLTDFGLAGMMTTLQTLSSSMGNGTGGSVRWMALELFDYTTNSRPSTYTDMYSLGCTIYEIVTGSPPFSGKSDPAVIFQVMSGSRPLRPT</sequence>
<dbReference type="AlphaFoldDB" id="A0A6A4HX70"/>
<dbReference type="InterPro" id="IPR008271">
    <property type="entry name" value="Ser/Thr_kinase_AS"/>
</dbReference>
<organism evidence="2 3">
    <name type="scientific">Gymnopus androsaceus JB14</name>
    <dbReference type="NCBI Taxonomy" id="1447944"/>
    <lineage>
        <taxon>Eukaryota</taxon>
        <taxon>Fungi</taxon>
        <taxon>Dikarya</taxon>
        <taxon>Basidiomycota</taxon>
        <taxon>Agaricomycotina</taxon>
        <taxon>Agaricomycetes</taxon>
        <taxon>Agaricomycetidae</taxon>
        <taxon>Agaricales</taxon>
        <taxon>Marasmiineae</taxon>
        <taxon>Omphalotaceae</taxon>
        <taxon>Gymnopus</taxon>
    </lineage>
</organism>
<keyword evidence="2" id="KW-0418">Kinase</keyword>
<evidence type="ECO:0000313" key="2">
    <source>
        <dbReference type="EMBL" id="KAE9402581.1"/>
    </source>
</evidence>
<dbReference type="InterPro" id="IPR001245">
    <property type="entry name" value="Ser-Thr/Tyr_kinase_cat_dom"/>
</dbReference>
<dbReference type="InterPro" id="IPR000719">
    <property type="entry name" value="Prot_kinase_dom"/>
</dbReference>
<dbReference type="SMART" id="SM00220">
    <property type="entry name" value="S_TKc"/>
    <property type="match status" value="1"/>
</dbReference>
<dbReference type="Pfam" id="PF07714">
    <property type="entry name" value="PK_Tyr_Ser-Thr"/>
    <property type="match status" value="1"/>
</dbReference>
<dbReference type="PANTHER" id="PTHR44329">
    <property type="entry name" value="SERINE/THREONINE-PROTEIN KINASE TNNI3K-RELATED"/>
    <property type="match status" value="1"/>
</dbReference>
<dbReference type="PROSITE" id="PS50011">
    <property type="entry name" value="PROTEIN_KINASE_DOM"/>
    <property type="match status" value="1"/>
</dbReference>
<dbReference type="InterPro" id="IPR051681">
    <property type="entry name" value="Ser/Thr_Kinases-Pseudokinases"/>
</dbReference>
<name>A0A6A4HX70_9AGAR</name>
<feature type="domain" description="Protein kinase" evidence="1">
    <location>
        <begin position="1"/>
        <end position="183"/>
    </location>
</feature>
<keyword evidence="2" id="KW-0808">Transferase</keyword>
<dbReference type="OrthoDB" id="4062651at2759"/>
<evidence type="ECO:0000313" key="3">
    <source>
        <dbReference type="Proteomes" id="UP000799118"/>
    </source>
</evidence>
<gene>
    <name evidence="2" type="ORF">BT96DRAFT_783662</name>
</gene>